<organism evidence="1">
    <name type="scientific">Amphimedon queenslandica</name>
    <name type="common">Sponge</name>
    <dbReference type="NCBI Taxonomy" id="400682"/>
    <lineage>
        <taxon>Eukaryota</taxon>
        <taxon>Metazoa</taxon>
        <taxon>Porifera</taxon>
        <taxon>Demospongiae</taxon>
        <taxon>Heteroscleromorpha</taxon>
        <taxon>Haplosclerida</taxon>
        <taxon>Niphatidae</taxon>
        <taxon>Amphimedon</taxon>
    </lineage>
</organism>
<proteinExistence type="predicted"/>
<dbReference type="InParanoid" id="A0A1X7U6P6"/>
<sequence>ADYTSRALVITIIDNVKVALSTYKGDSGVMRTKMAMLKSLDDRYSNVEQNPFCAIPTFLDPRFKLQVFSSDGNAAHPRML</sequence>
<name>A0A1X7U6P6_AMPQE</name>
<protein>
    <submittedName>
        <fullName evidence="1">Uncharacterized protein</fullName>
    </submittedName>
</protein>
<accession>A0A1X7U6P6</accession>
<evidence type="ECO:0000313" key="1">
    <source>
        <dbReference type="EnsemblMetazoa" id="Aqu2.1.23440_001"/>
    </source>
</evidence>
<dbReference type="EnsemblMetazoa" id="Aqu2.1.23440_001">
    <property type="protein sequence ID" value="Aqu2.1.23440_001"/>
    <property type="gene ID" value="Aqu2.1.23440"/>
</dbReference>
<dbReference type="AlphaFoldDB" id="A0A1X7U6P6"/>
<reference evidence="1" key="1">
    <citation type="submission" date="2017-05" db="UniProtKB">
        <authorList>
            <consortium name="EnsemblMetazoa"/>
        </authorList>
    </citation>
    <scope>IDENTIFICATION</scope>
</reference>